<evidence type="ECO:0000313" key="2">
    <source>
        <dbReference type="EMBL" id="GAA0380013.1"/>
    </source>
</evidence>
<dbReference type="Proteomes" id="UP001500791">
    <property type="component" value="Unassembled WGS sequence"/>
</dbReference>
<dbReference type="PANTHER" id="PTHR43574">
    <property type="entry name" value="EPIMERASE-RELATED"/>
    <property type="match status" value="1"/>
</dbReference>
<sequence>MTPSSSLLVFGGGYLGQAVAQAATDKGWDVAVSSRQAERRADFEKRGWQAVDPDNADALARAGMNATAILVTAPPDAHGCPAMRALSALPAGEAWPDWIGYISSTSVYGDRAGGWAFEGDALNAATLEGARRAKAERDWLDAGRGMGLTVQIFRLPAFYGPEQNIFQRLRAGTVPLVRKPEQVFNRIHIDDVISGLFASMARPHPGGIYNLCDDTPTPAEDVTLWAAERIGMAPPAEVSLDDPSVSDGMRRFYRDNKRISNARAKAELGWRPRYPSYREGLESLITSQT</sequence>
<organism evidence="2 3">
    <name type="scientific">Brevundimonas terrae</name>
    <dbReference type="NCBI Taxonomy" id="363631"/>
    <lineage>
        <taxon>Bacteria</taxon>
        <taxon>Pseudomonadati</taxon>
        <taxon>Pseudomonadota</taxon>
        <taxon>Alphaproteobacteria</taxon>
        <taxon>Caulobacterales</taxon>
        <taxon>Caulobacteraceae</taxon>
        <taxon>Brevundimonas</taxon>
    </lineage>
</organism>
<dbReference type="RefSeq" id="WP_167175981.1">
    <property type="nucleotide sequence ID" value="NZ_BAAAEJ010000003.1"/>
</dbReference>
<keyword evidence="1" id="KW-0520">NAD</keyword>
<proteinExistence type="predicted"/>
<name>A0ABN0Y1K0_9CAUL</name>
<protein>
    <submittedName>
        <fullName evidence="2">SDR family oxidoreductase</fullName>
    </submittedName>
</protein>
<dbReference type="InterPro" id="IPR036291">
    <property type="entry name" value="NAD(P)-bd_dom_sf"/>
</dbReference>
<evidence type="ECO:0000313" key="3">
    <source>
        <dbReference type="Proteomes" id="UP001500791"/>
    </source>
</evidence>
<dbReference type="EMBL" id="BAAAEJ010000003">
    <property type="protein sequence ID" value="GAA0380013.1"/>
    <property type="molecule type" value="Genomic_DNA"/>
</dbReference>
<comment type="caution">
    <text evidence="2">The sequence shown here is derived from an EMBL/GenBank/DDBJ whole genome shotgun (WGS) entry which is preliminary data.</text>
</comment>
<dbReference type="SUPFAM" id="SSF51735">
    <property type="entry name" value="NAD(P)-binding Rossmann-fold domains"/>
    <property type="match status" value="1"/>
</dbReference>
<gene>
    <name evidence="2" type="ORF">GCM10009093_03760</name>
</gene>
<dbReference type="Gene3D" id="3.40.50.720">
    <property type="entry name" value="NAD(P)-binding Rossmann-like Domain"/>
    <property type="match status" value="1"/>
</dbReference>
<keyword evidence="3" id="KW-1185">Reference proteome</keyword>
<reference evidence="2 3" key="1">
    <citation type="journal article" date="2019" name="Int. J. Syst. Evol. Microbiol.">
        <title>The Global Catalogue of Microorganisms (GCM) 10K type strain sequencing project: providing services to taxonomists for standard genome sequencing and annotation.</title>
        <authorList>
            <consortium name="The Broad Institute Genomics Platform"/>
            <consortium name="The Broad Institute Genome Sequencing Center for Infectious Disease"/>
            <person name="Wu L."/>
            <person name="Ma J."/>
        </authorList>
    </citation>
    <scope>NUCLEOTIDE SEQUENCE [LARGE SCALE GENOMIC DNA]</scope>
    <source>
        <strain evidence="2 3">JCM 13476</strain>
    </source>
</reference>
<evidence type="ECO:0000256" key="1">
    <source>
        <dbReference type="ARBA" id="ARBA00023027"/>
    </source>
</evidence>
<accession>A0ABN0Y1K0</accession>